<sequence length="173" mass="20198">METVVLVNESDVEIGLMEKMEAHEKAMLHRAFSVFIFNRKGELLLQQRALRKYHSGGLWTNTCCSHPRPHEDIKAAAHRRLREEMGFDTELVKAFDFTYKAEFTNGLTEHEFDHVFIGTYDDLVQPNFDEVENYAYRALPLIEAALKNNPDFFTEWFHIAFPKVVSWLAENKS</sequence>
<keyword evidence="5" id="KW-0479">Metal-binding</keyword>
<dbReference type="NCBIfam" id="NF002995">
    <property type="entry name" value="PRK03759.1"/>
    <property type="match status" value="1"/>
</dbReference>
<dbReference type="Proteomes" id="UP001595906">
    <property type="component" value="Unassembled WGS sequence"/>
</dbReference>
<dbReference type="InterPro" id="IPR011876">
    <property type="entry name" value="IsopentenylPP_isomerase_typ1"/>
</dbReference>
<dbReference type="InterPro" id="IPR000086">
    <property type="entry name" value="NUDIX_hydrolase_dom"/>
</dbReference>
<gene>
    <name evidence="12" type="primary">idi</name>
    <name evidence="12" type="ORF">ACFOW1_08500</name>
</gene>
<dbReference type="PROSITE" id="PS51462">
    <property type="entry name" value="NUDIX"/>
    <property type="match status" value="1"/>
</dbReference>
<evidence type="ECO:0000256" key="10">
    <source>
        <dbReference type="NCBIfam" id="TIGR02150"/>
    </source>
</evidence>
<keyword evidence="4" id="KW-0963">Cytoplasm</keyword>
<feature type="domain" description="Nudix hydrolase" evidence="11">
    <location>
        <begin position="27"/>
        <end position="159"/>
    </location>
</feature>
<dbReference type="InterPro" id="IPR015797">
    <property type="entry name" value="NUDIX_hydrolase-like_dom_sf"/>
</dbReference>
<keyword evidence="7" id="KW-0464">Manganese</keyword>
<proteinExistence type="inferred from homology"/>
<dbReference type="PANTHER" id="PTHR10885:SF0">
    <property type="entry name" value="ISOPENTENYL-DIPHOSPHATE DELTA-ISOMERASE"/>
    <property type="match status" value="1"/>
</dbReference>
<organism evidence="12 13">
    <name type="scientific">Parasediminibacterium paludis</name>
    <dbReference type="NCBI Taxonomy" id="908966"/>
    <lineage>
        <taxon>Bacteria</taxon>
        <taxon>Pseudomonadati</taxon>
        <taxon>Bacteroidota</taxon>
        <taxon>Chitinophagia</taxon>
        <taxon>Chitinophagales</taxon>
        <taxon>Chitinophagaceae</taxon>
        <taxon>Parasediminibacterium</taxon>
    </lineage>
</organism>
<dbReference type="Pfam" id="PF00293">
    <property type="entry name" value="NUDIX"/>
    <property type="match status" value="1"/>
</dbReference>
<evidence type="ECO:0000256" key="9">
    <source>
        <dbReference type="ARBA" id="ARBA00023235"/>
    </source>
</evidence>
<reference evidence="13" key="1">
    <citation type="journal article" date="2019" name="Int. J. Syst. Evol. Microbiol.">
        <title>The Global Catalogue of Microorganisms (GCM) 10K type strain sequencing project: providing services to taxonomists for standard genome sequencing and annotation.</title>
        <authorList>
            <consortium name="The Broad Institute Genomics Platform"/>
            <consortium name="The Broad Institute Genome Sequencing Center for Infectious Disease"/>
            <person name="Wu L."/>
            <person name="Ma J."/>
        </authorList>
    </citation>
    <scope>NUCLEOTIDE SEQUENCE [LARGE SCALE GENOMIC DNA]</scope>
    <source>
        <strain evidence="13">CECT 8010</strain>
    </source>
</reference>
<evidence type="ECO:0000256" key="6">
    <source>
        <dbReference type="ARBA" id="ARBA00022842"/>
    </source>
</evidence>
<evidence type="ECO:0000256" key="7">
    <source>
        <dbReference type="ARBA" id="ARBA00023211"/>
    </source>
</evidence>
<evidence type="ECO:0000313" key="13">
    <source>
        <dbReference type="Proteomes" id="UP001595906"/>
    </source>
</evidence>
<dbReference type="PIRSF" id="PIRSF018427">
    <property type="entry name" value="Isopntndiph_ism"/>
    <property type="match status" value="1"/>
</dbReference>
<dbReference type="CDD" id="cd02885">
    <property type="entry name" value="NUDIX_IPP_Isomerase"/>
    <property type="match status" value="1"/>
</dbReference>
<keyword evidence="8" id="KW-0414">Isoprene biosynthesis</keyword>
<keyword evidence="13" id="KW-1185">Reference proteome</keyword>
<dbReference type="EC" id="5.3.3.2" evidence="3 10"/>
<comment type="pathway">
    <text evidence="1">Isoprenoid biosynthesis; dimethylallyl diphosphate biosynthesis; dimethylallyl diphosphate from isopentenyl diphosphate: step 1/1.</text>
</comment>
<protein>
    <recommendedName>
        <fullName evidence="3 10">Isopentenyl-diphosphate delta-isomerase</fullName>
        <ecNumber evidence="3 10">5.3.3.2</ecNumber>
    </recommendedName>
</protein>
<keyword evidence="6" id="KW-0460">Magnesium</keyword>
<evidence type="ECO:0000256" key="2">
    <source>
        <dbReference type="ARBA" id="ARBA00007579"/>
    </source>
</evidence>
<comment type="similarity">
    <text evidence="2">Belongs to the IPP isomerase type 1 family.</text>
</comment>
<evidence type="ECO:0000313" key="12">
    <source>
        <dbReference type="EMBL" id="MFC4231929.1"/>
    </source>
</evidence>
<dbReference type="SUPFAM" id="SSF55811">
    <property type="entry name" value="Nudix"/>
    <property type="match status" value="1"/>
</dbReference>
<dbReference type="Gene3D" id="3.90.79.10">
    <property type="entry name" value="Nucleoside Triphosphate Pyrophosphohydrolase"/>
    <property type="match status" value="1"/>
</dbReference>
<dbReference type="GO" id="GO:0004452">
    <property type="term" value="F:isopentenyl-diphosphate delta-isomerase activity"/>
    <property type="evidence" value="ECO:0007669"/>
    <property type="project" value="UniProtKB-EC"/>
</dbReference>
<dbReference type="EMBL" id="JBHSDC010000012">
    <property type="protein sequence ID" value="MFC4231929.1"/>
    <property type="molecule type" value="Genomic_DNA"/>
</dbReference>
<keyword evidence="9 12" id="KW-0413">Isomerase</keyword>
<dbReference type="PANTHER" id="PTHR10885">
    <property type="entry name" value="ISOPENTENYL-DIPHOSPHATE DELTA-ISOMERASE"/>
    <property type="match status" value="1"/>
</dbReference>
<comment type="caution">
    <text evidence="12">The sequence shown here is derived from an EMBL/GenBank/DDBJ whole genome shotgun (WGS) entry which is preliminary data.</text>
</comment>
<evidence type="ECO:0000256" key="5">
    <source>
        <dbReference type="ARBA" id="ARBA00022723"/>
    </source>
</evidence>
<evidence type="ECO:0000256" key="8">
    <source>
        <dbReference type="ARBA" id="ARBA00023229"/>
    </source>
</evidence>
<evidence type="ECO:0000256" key="3">
    <source>
        <dbReference type="ARBA" id="ARBA00012057"/>
    </source>
</evidence>
<evidence type="ECO:0000256" key="1">
    <source>
        <dbReference type="ARBA" id="ARBA00004826"/>
    </source>
</evidence>
<dbReference type="HAMAP" id="MF_00202">
    <property type="entry name" value="Idi"/>
    <property type="match status" value="1"/>
</dbReference>
<dbReference type="InterPro" id="IPR056375">
    <property type="entry name" value="Idi_bact"/>
</dbReference>
<accession>A0ABV8PY64</accession>
<evidence type="ECO:0000256" key="4">
    <source>
        <dbReference type="ARBA" id="ARBA00022490"/>
    </source>
</evidence>
<dbReference type="NCBIfam" id="TIGR02150">
    <property type="entry name" value="IPP_isom_1"/>
    <property type="match status" value="1"/>
</dbReference>
<evidence type="ECO:0000259" key="11">
    <source>
        <dbReference type="PROSITE" id="PS51462"/>
    </source>
</evidence>
<name>A0ABV8PY64_9BACT</name>
<dbReference type="RefSeq" id="WP_379013578.1">
    <property type="nucleotide sequence ID" value="NZ_JBHSDC010000012.1"/>
</dbReference>